<dbReference type="RefSeq" id="WP_091788055.1">
    <property type="nucleotide sequence ID" value="NZ_LT629711.1"/>
</dbReference>
<dbReference type="GO" id="GO:0016787">
    <property type="term" value="F:hydrolase activity"/>
    <property type="evidence" value="ECO:0007669"/>
    <property type="project" value="UniProtKB-KW"/>
</dbReference>
<dbReference type="PANTHER" id="PTHR43329">
    <property type="entry name" value="EPOXIDE HYDROLASE"/>
    <property type="match status" value="1"/>
</dbReference>
<accession>A0A1H0UJY0</accession>
<dbReference type="InterPro" id="IPR000639">
    <property type="entry name" value="Epox_hydrolase-like"/>
</dbReference>
<proteinExistence type="predicted"/>
<evidence type="ECO:0000313" key="3">
    <source>
        <dbReference type="EMBL" id="SDP66380.1"/>
    </source>
</evidence>
<dbReference type="AlphaFoldDB" id="A0A1H0UJY0"/>
<organism evidence="3 4">
    <name type="scientific">Pedococcus dokdonensis</name>
    <dbReference type="NCBI Taxonomy" id="443156"/>
    <lineage>
        <taxon>Bacteria</taxon>
        <taxon>Bacillati</taxon>
        <taxon>Actinomycetota</taxon>
        <taxon>Actinomycetes</taxon>
        <taxon>Micrococcales</taxon>
        <taxon>Intrasporangiaceae</taxon>
        <taxon>Pedococcus</taxon>
    </lineage>
</organism>
<name>A0A1H0UJY0_9MICO</name>
<protein>
    <submittedName>
        <fullName evidence="3">Pimeloyl-ACP methyl ester carboxylesterase</fullName>
    </submittedName>
</protein>
<evidence type="ECO:0000256" key="1">
    <source>
        <dbReference type="ARBA" id="ARBA00022801"/>
    </source>
</evidence>
<dbReference type="STRING" id="443156.SAMN04489867_3363"/>
<sequence>MSLDASMALIEGPWEHRFVAANGARFHVAEQGEGPIVLLLHGFPQFWWAWRHQMAALAEAGYRACAMDLRGYGASDKPPRGYDTRTSATDVASVLRSLGASRAVVVGHGWGGWIAWSMPTLQPTVTRAIASLSMPHPLVFRKASFSNPRQLRANSYLGGLQRPFVPERQMTVHGGYVQRLLREWASPEGIWPSPEEARIYSDAMALPFVAHSAAEYYRWVVRSQVRPDGWRFAARMRTSISLPVLQLHGQHDGAVLADTAGGSADYVTGRFERHLVPHAGHFLPEEAPEVVNQHLLDWLATLP</sequence>
<feature type="domain" description="AB hydrolase-1" evidence="2">
    <location>
        <begin position="35"/>
        <end position="288"/>
    </location>
</feature>
<evidence type="ECO:0000259" key="2">
    <source>
        <dbReference type="Pfam" id="PF00561"/>
    </source>
</evidence>
<keyword evidence="4" id="KW-1185">Reference proteome</keyword>
<keyword evidence="1" id="KW-0378">Hydrolase</keyword>
<dbReference type="Pfam" id="PF00561">
    <property type="entry name" value="Abhydrolase_1"/>
    <property type="match status" value="1"/>
</dbReference>
<evidence type="ECO:0000313" key="4">
    <source>
        <dbReference type="Proteomes" id="UP000199077"/>
    </source>
</evidence>
<reference evidence="4" key="1">
    <citation type="submission" date="2016-10" db="EMBL/GenBank/DDBJ databases">
        <authorList>
            <person name="Varghese N."/>
            <person name="Submissions S."/>
        </authorList>
    </citation>
    <scope>NUCLEOTIDE SEQUENCE [LARGE SCALE GENOMIC DNA]</scope>
    <source>
        <strain evidence="4">DSM 22329</strain>
    </source>
</reference>
<dbReference type="EMBL" id="LT629711">
    <property type="protein sequence ID" value="SDP66380.1"/>
    <property type="molecule type" value="Genomic_DNA"/>
</dbReference>
<dbReference type="InterPro" id="IPR029058">
    <property type="entry name" value="AB_hydrolase_fold"/>
</dbReference>
<dbReference type="PRINTS" id="PR00412">
    <property type="entry name" value="EPOXHYDRLASE"/>
</dbReference>
<dbReference type="Gene3D" id="3.40.50.1820">
    <property type="entry name" value="alpha/beta hydrolase"/>
    <property type="match status" value="1"/>
</dbReference>
<gene>
    <name evidence="3" type="ORF">SAMN04489867_3363</name>
</gene>
<dbReference type="SUPFAM" id="SSF53474">
    <property type="entry name" value="alpha/beta-Hydrolases"/>
    <property type="match status" value="1"/>
</dbReference>
<dbReference type="InterPro" id="IPR000073">
    <property type="entry name" value="AB_hydrolase_1"/>
</dbReference>
<dbReference type="Proteomes" id="UP000199077">
    <property type="component" value="Chromosome I"/>
</dbReference>
<dbReference type="OrthoDB" id="2987348at2"/>